<evidence type="ECO:0000313" key="2">
    <source>
        <dbReference type="Proteomes" id="UP000073492"/>
    </source>
</evidence>
<accession>A0A139IU36</accession>
<protein>
    <submittedName>
        <fullName evidence="1">Uncharacterized protein</fullName>
    </submittedName>
</protein>
<evidence type="ECO:0000313" key="1">
    <source>
        <dbReference type="EMBL" id="KXT18271.1"/>
    </source>
</evidence>
<comment type="caution">
    <text evidence="1">The sequence shown here is derived from an EMBL/GenBank/DDBJ whole genome shotgun (WGS) entry which is preliminary data.</text>
</comment>
<gene>
    <name evidence="1" type="ORF">AC579_2929</name>
</gene>
<keyword evidence="2" id="KW-1185">Reference proteome</keyword>
<dbReference type="OrthoDB" id="19657at2759"/>
<sequence>MCRRYKFITRGGYRGRILRDVDESEIGYSMRNERPRKRTAVFAGDVTPGPYHLLLDGYTQYVPFEMEDVTSRIWTASDYLDFPTGLKHGSVTPLTQSEYDAVAAAYGN</sequence>
<dbReference type="EMBL" id="LFZO01000009">
    <property type="protein sequence ID" value="KXT18271.1"/>
    <property type="molecule type" value="Genomic_DNA"/>
</dbReference>
<proteinExistence type="predicted"/>
<organism evidence="1 2">
    <name type="scientific">Pseudocercospora musae</name>
    <dbReference type="NCBI Taxonomy" id="113226"/>
    <lineage>
        <taxon>Eukaryota</taxon>
        <taxon>Fungi</taxon>
        <taxon>Dikarya</taxon>
        <taxon>Ascomycota</taxon>
        <taxon>Pezizomycotina</taxon>
        <taxon>Dothideomycetes</taxon>
        <taxon>Dothideomycetidae</taxon>
        <taxon>Mycosphaerellales</taxon>
        <taxon>Mycosphaerellaceae</taxon>
        <taxon>Pseudocercospora</taxon>
    </lineage>
</organism>
<reference evidence="1 2" key="1">
    <citation type="submission" date="2015-07" db="EMBL/GenBank/DDBJ databases">
        <title>Comparative genomics of the Sigatoka disease complex on banana suggests a link between parallel evolutionary changes in Pseudocercospora fijiensis and Pseudocercospora eumusae and increased virulence on the banana host.</title>
        <authorList>
            <person name="Chang T.-C."/>
            <person name="Salvucci A."/>
            <person name="Crous P.W."/>
            <person name="Stergiopoulos I."/>
        </authorList>
    </citation>
    <scope>NUCLEOTIDE SEQUENCE [LARGE SCALE GENOMIC DNA]</scope>
    <source>
        <strain evidence="1 2">CBS 116634</strain>
    </source>
</reference>
<dbReference type="Proteomes" id="UP000073492">
    <property type="component" value="Unassembled WGS sequence"/>
</dbReference>
<name>A0A139IU36_9PEZI</name>
<dbReference type="AlphaFoldDB" id="A0A139IU36"/>